<evidence type="ECO:0000256" key="2">
    <source>
        <dbReference type="SAM" id="SignalP"/>
    </source>
</evidence>
<dbReference type="GO" id="GO:0009254">
    <property type="term" value="P:peptidoglycan turnover"/>
    <property type="evidence" value="ECO:0007669"/>
    <property type="project" value="InterPro"/>
</dbReference>
<dbReference type="Gene3D" id="3.10.350.10">
    <property type="entry name" value="LysM domain"/>
    <property type="match status" value="1"/>
</dbReference>
<keyword evidence="5" id="KW-1185">Reference proteome</keyword>
<dbReference type="InterPro" id="IPR036908">
    <property type="entry name" value="RlpA-like_sf"/>
</dbReference>
<dbReference type="AlphaFoldDB" id="A0A1G7GHL9"/>
<sequence length="230" mass="24166">MSKHPGFTRTIRAAVIAVGLAGLLQTVPVHADSIHSVKEGDTFYKLSKQYGVSLDKLMSANPSVKENNIYEGLQITVPDAGNNSNAIVSAASANANSTGTATILPSLKVLSSDKVVEAWGKTFKYSKTVNVTATAYSAAASENGKWGAVDYFGKPLELGTIAVDPSVIPMGTKVLVTGHSHNNLPDKAFVATATDQGGAIKGHRIDIFIPGSAQTVSTFGFQDVKLYILQ</sequence>
<dbReference type="EMBL" id="FNBG01000003">
    <property type="protein sequence ID" value="SDE87627.1"/>
    <property type="molecule type" value="Genomic_DNA"/>
</dbReference>
<dbReference type="InterPro" id="IPR018392">
    <property type="entry name" value="LysM"/>
</dbReference>
<dbReference type="STRING" id="670482.SAMN04488542_10358"/>
<dbReference type="InterPro" id="IPR036779">
    <property type="entry name" value="LysM_dom_sf"/>
</dbReference>
<dbReference type="InterPro" id="IPR059180">
    <property type="entry name" value="3D_YorM"/>
</dbReference>
<dbReference type="Pfam" id="PF06725">
    <property type="entry name" value="3D"/>
    <property type="match status" value="1"/>
</dbReference>
<evidence type="ECO:0000313" key="4">
    <source>
        <dbReference type="EMBL" id="SDE87627.1"/>
    </source>
</evidence>
<gene>
    <name evidence="4" type="ORF">SAMN04488542_10358</name>
</gene>
<dbReference type="OrthoDB" id="9798935at2"/>
<dbReference type="CDD" id="cd14667">
    <property type="entry name" value="3D_containing_proteins"/>
    <property type="match status" value="1"/>
</dbReference>
<evidence type="ECO:0000313" key="5">
    <source>
        <dbReference type="Proteomes" id="UP000198972"/>
    </source>
</evidence>
<evidence type="ECO:0000259" key="3">
    <source>
        <dbReference type="PROSITE" id="PS51782"/>
    </source>
</evidence>
<reference evidence="4 5" key="1">
    <citation type="submission" date="2016-10" db="EMBL/GenBank/DDBJ databases">
        <authorList>
            <person name="de Groot N.N."/>
        </authorList>
    </citation>
    <scope>NUCLEOTIDE SEQUENCE [LARGE SCALE GENOMIC DNA]</scope>
    <source>
        <strain evidence="4 5">DSM 28129</strain>
    </source>
</reference>
<dbReference type="GO" id="GO:0004553">
    <property type="term" value="F:hydrolase activity, hydrolyzing O-glycosyl compounds"/>
    <property type="evidence" value="ECO:0007669"/>
    <property type="project" value="InterPro"/>
</dbReference>
<protein>
    <submittedName>
        <fullName evidence="4">3D (Asp-Asp-Asp) domain-containing protein</fullName>
    </submittedName>
</protein>
<dbReference type="InterPro" id="IPR010611">
    <property type="entry name" value="3D_dom"/>
</dbReference>
<feature type="chain" id="PRO_5011568780" evidence="2">
    <location>
        <begin position="32"/>
        <end position="230"/>
    </location>
</feature>
<dbReference type="SUPFAM" id="SSF50685">
    <property type="entry name" value="Barwin-like endoglucanases"/>
    <property type="match status" value="1"/>
</dbReference>
<dbReference type="PANTHER" id="PTHR39160:SF4">
    <property type="entry name" value="RESUSCITATION-PROMOTING FACTOR RPFB"/>
    <property type="match status" value="1"/>
</dbReference>
<feature type="signal peptide" evidence="2">
    <location>
        <begin position="1"/>
        <end position="31"/>
    </location>
</feature>
<evidence type="ECO:0000256" key="1">
    <source>
        <dbReference type="ARBA" id="ARBA00022729"/>
    </source>
</evidence>
<dbReference type="Gene3D" id="2.40.40.10">
    <property type="entry name" value="RlpA-like domain"/>
    <property type="match status" value="1"/>
</dbReference>
<dbReference type="SUPFAM" id="SSF54106">
    <property type="entry name" value="LysM domain"/>
    <property type="match status" value="1"/>
</dbReference>
<dbReference type="PANTHER" id="PTHR39160">
    <property type="entry name" value="CELL WALL-BINDING PROTEIN YOCH"/>
    <property type="match status" value="1"/>
</dbReference>
<feature type="domain" description="LysM" evidence="3">
    <location>
        <begin position="33"/>
        <end position="77"/>
    </location>
</feature>
<dbReference type="Proteomes" id="UP000198972">
    <property type="component" value="Unassembled WGS sequence"/>
</dbReference>
<dbReference type="InterPro" id="IPR051933">
    <property type="entry name" value="Resuscitation_pf_RpfB"/>
</dbReference>
<dbReference type="Pfam" id="PF01476">
    <property type="entry name" value="LysM"/>
    <property type="match status" value="1"/>
</dbReference>
<accession>A0A1G7GHL9</accession>
<dbReference type="PROSITE" id="PS51782">
    <property type="entry name" value="LYSM"/>
    <property type="match status" value="1"/>
</dbReference>
<dbReference type="GO" id="GO:0019867">
    <property type="term" value="C:outer membrane"/>
    <property type="evidence" value="ECO:0007669"/>
    <property type="project" value="InterPro"/>
</dbReference>
<proteinExistence type="predicted"/>
<keyword evidence="1 2" id="KW-0732">Signal</keyword>
<dbReference type="RefSeq" id="WP_091227007.1">
    <property type="nucleotide sequence ID" value="NZ_FNBG01000003.1"/>
</dbReference>
<organism evidence="4 5">
    <name type="scientific">Fontibacillus panacisegetis</name>
    <dbReference type="NCBI Taxonomy" id="670482"/>
    <lineage>
        <taxon>Bacteria</taxon>
        <taxon>Bacillati</taxon>
        <taxon>Bacillota</taxon>
        <taxon>Bacilli</taxon>
        <taxon>Bacillales</taxon>
        <taxon>Paenibacillaceae</taxon>
        <taxon>Fontibacillus</taxon>
    </lineage>
</organism>
<dbReference type="SMART" id="SM00257">
    <property type="entry name" value="LysM"/>
    <property type="match status" value="1"/>
</dbReference>
<dbReference type="CDD" id="cd00118">
    <property type="entry name" value="LysM"/>
    <property type="match status" value="1"/>
</dbReference>
<name>A0A1G7GHL9_9BACL</name>